<name>D6ZEE3_SEGRD</name>
<dbReference type="STRING" id="640132.Srot_2991"/>
<evidence type="ECO:0000313" key="1">
    <source>
        <dbReference type="EMBL" id="ADG99419.1"/>
    </source>
</evidence>
<accession>D6ZEE3</accession>
<reference evidence="1 2" key="1">
    <citation type="journal article" date="2010" name="Stand. Genomic Sci.">
        <title>Complete genome sequence of Segniliparus rotundus type strain (CDC 1076).</title>
        <authorList>
            <person name="Sikorski J."/>
            <person name="Lapidus A."/>
            <person name="Copeland A."/>
            <person name="Misra M."/>
            <person name="Glavina Del Rio T."/>
            <person name="Nolan M."/>
            <person name="Lucas S."/>
            <person name="Chen F."/>
            <person name="Tice H."/>
            <person name="Cheng J.F."/>
            <person name="Jando M."/>
            <person name="Schneider S."/>
            <person name="Bruce D."/>
            <person name="Goodwin L."/>
            <person name="Pitluck S."/>
            <person name="Liolios K."/>
            <person name="Mikhailova N."/>
            <person name="Pati A."/>
            <person name="Ivanova N."/>
            <person name="Mavromatis K."/>
            <person name="Chen A."/>
            <person name="Palaniappan K."/>
            <person name="Chertkov O."/>
            <person name="Land M."/>
            <person name="Hauser L."/>
            <person name="Chang Y.J."/>
            <person name="Jeffries C.D."/>
            <person name="Brettin T."/>
            <person name="Detter J.C."/>
            <person name="Han C."/>
            <person name="Rohde M."/>
            <person name="Goker M."/>
            <person name="Bristow J."/>
            <person name="Eisen J.A."/>
            <person name="Markowitz V."/>
            <person name="Hugenholtz P."/>
            <person name="Kyrpides N.C."/>
            <person name="Klenk H.P."/>
        </authorList>
    </citation>
    <scope>NUCLEOTIDE SEQUENCE [LARGE SCALE GENOMIC DNA]</scope>
    <source>
        <strain evidence="2">ATCC BAA-972 / CDC 1076 / CIP 108378 / DSM 44985 / JCM 13578</strain>
    </source>
</reference>
<dbReference type="KEGG" id="srt:Srot_2991"/>
<proteinExistence type="predicted"/>
<dbReference type="Proteomes" id="UP000002247">
    <property type="component" value="Chromosome"/>
</dbReference>
<gene>
    <name evidence="1" type="ordered locus">Srot_2991</name>
</gene>
<organism evidence="1 2">
    <name type="scientific">Segniliparus rotundus (strain ATCC BAA-972 / CDC 1076 / CIP 108378 / DSM 44985 / JCM 13578)</name>
    <dbReference type="NCBI Taxonomy" id="640132"/>
    <lineage>
        <taxon>Bacteria</taxon>
        <taxon>Bacillati</taxon>
        <taxon>Actinomycetota</taxon>
        <taxon>Actinomycetes</taxon>
        <taxon>Mycobacteriales</taxon>
        <taxon>Segniliparaceae</taxon>
        <taxon>Segniliparus</taxon>
    </lineage>
</organism>
<sequence length="79" mass="8963">MDIDERESIHLEKEIDRLLAVLTPVCDKFRATVEAMDVRVEAAFQVIVEEGTSYPSISLRHDQIENLAMLGMSLDVDIM</sequence>
<dbReference type="EMBL" id="CP001958">
    <property type="protein sequence ID" value="ADG99419.1"/>
    <property type="molecule type" value="Genomic_DNA"/>
</dbReference>
<protein>
    <submittedName>
        <fullName evidence="1">Uncharacterized protein</fullName>
    </submittedName>
</protein>
<dbReference type="AlphaFoldDB" id="D6ZEE3"/>
<dbReference type="HOGENOM" id="CLU_2604054_0_0_11"/>
<keyword evidence="2" id="KW-1185">Reference proteome</keyword>
<evidence type="ECO:0000313" key="2">
    <source>
        <dbReference type="Proteomes" id="UP000002247"/>
    </source>
</evidence>